<keyword evidence="1" id="KW-0328">Glycosyltransferase</keyword>
<dbReference type="Pfam" id="PF01075">
    <property type="entry name" value="Glyco_transf_9"/>
    <property type="match status" value="1"/>
</dbReference>
<dbReference type="Gene3D" id="3.40.50.2000">
    <property type="entry name" value="Glycogen Phosphorylase B"/>
    <property type="match status" value="2"/>
</dbReference>
<reference evidence="3 4" key="1">
    <citation type="submission" date="2018-10" db="EMBL/GenBank/DDBJ databases">
        <authorList>
            <person name="Perry B.J."/>
            <person name="Sullivan J.T."/>
            <person name="Murphy R.J.T."/>
            <person name="Ramsay J.P."/>
            <person name="Ronson C.W."/>
        </authorList>
    </citation>
    <scope>NUCLEOTIDE SEQUENCE [LARGE SCALE GENOMIC DNA]</scope>
    <source>
        <strain evidence="3 4">R88b</strain>
    </source>
</reference>
<dbReference type="GO" id="GO:0005829">
    <property type="term" value="C:cytosol"/>
    <property type="evidence" value="ECO:0007669"/>
    <property type="project" value="TreeGrafter"/>
</dbReference>
<accession>A0A6M7X090</accession>
<evidence type="ECO:0000313" key="3">
    <source>
        <dbReference type="EMBL" id="QKD04811.1"/>
    </source>
</evidence>
<protein>
    <submittedName>
        <fullName evidence="3">Glycosyltransferase family 9 protein</fullName>
    </submittedName>
</protein>
<dbReference type="RefSeq" id="WP_027034259.1">
    <property type="nucleotide sequence ID" value="NZ_CP033367.1"/>
</dbReference>
<dbReference type="GO" id="GO:0008713">
    <property type="term" value="F:ADP-heptose-lipopolysaccharide heptosyltransferase activity"/>
    <property type="evidence" value="ECO:0007669"/>
    <property type="project" value="TreeGrafter"/>
</dbReference>
<organism evidence="3 4">
    <name type="scientific">Mesorhizobium loti R88b</name>
    <dbReference type="NCBI Taxonomy" id="935548"/>
    <lineage>
        <taxon>Bacteria</taxon>
        <taxon>Pseudomonadati</taxon>
        <taxon>Pseudomonadota</taxon>
        <taxon>Alphaproteobacteria</taxon>
        <taxon>Hyphomicrobiales</taxon>
        <taxon>Phyllobacteriaceae</taxon>
        <taxon>Mesorhizobium</taxon>
    </lineage>
</organism>
<name>A0A6M7X090_RHILI</name>
<dbReference type="PANTHER" id="PTHR30160">
    <property type="entry name" value="TETRAACYLDISACCHARIDE 4'-KINASE-RELATED"/>
    <property type="match status" value="1"/>
</dbReference>
<evidence type="ECO:0000256" key="2">
    <source>
        <dbReference type="ARBA" id="ARBA00022679"/>
    </source>
</evidence>
<dbReference type="EMBL" id="CP033367">
    <property type="protein sequence ID" value="QKD04811.1"/>
    <property type="molecule type" value="Genomic_DNA"/>
</dbReference>
<dbReference type="CDD" id="cd03789">
    <property type="entry name" value="GT9_LPS_heptosyltransferase"/>
    <property type="match status" value="1"/>
</dbReference>
<dbReference type="InterPro" id="IPR002201">
    <property type="entry name" value="Glyco_trans_9"/>
</dbReference>
<dbReference type="InterPro" id="IPR051199">
    <property type="entry name" value="LPS_LOS_Heptosyltrfase"/>
</dbReference>
<keyword evidence="2 3" id="KW-0808">Transferase</keyword>
<dbReference type="Proteomes" id="UP000503017">
    <property type="component" value="Chromosome"/>
</dbReference>
<dbReference type="SUPFAM" id="SSF53756">
    <property type="entry name" value="UDP-Glycosyltransferase/glycogen phosphorylase"/>
    <property type="match status" value="1"/>
</dbReference>
<dbReference type="AlphaFoldDB" id="A0A6M7X090"/>
<evidence type="ECO:0000313" key="4">
    <source>
        <dbReference type="Proteomes" id="UP000503017"/>
    </source>
</evidence>
<sequence>MLQISPAPFRSILIIQTKFIGDIVLASTLARNLQLEFPGARIAFLCEANFKSFVVAHGIASEVVTFRRARMRGTPLERGKELYAIVRELRGFRFDLTIDLTDSKTSRLISGLVNAKTRIGYNPPERPLKLLERQPANLFAKPQGFGGQHFVYRYLSPLEALGIDLRVTVPSIQPLPSETVKALALLGKHRLHPDAFIAVHAGASFKGRQWQPERFAEAIDEIVGETGLGVVLVGGPDERETAAQILARTATPVVDLVGTLSLETLLAVLKQARLFLGNESGPMHMAAAAGTPVVGLFGLTHPSRWGPVGVPSIALRPSMPCDCVASGLCRPKDPSKACCVWRLEVKPVVEAVRELLARTEMKQERAV</sequence>
<evidence type="ECO:0000256" key="1">
    <source>
        <dbReference type="ARBA" id="ARBA00022676"/>
    </source>
</evidence>
<proteinExistence type="predicted"/>
<gene>
    <name evidence="3" type="ORF">EB235_27745</name>
</gene>
<dbReference type="PANTHER" id="PTHR30160:SF1">
    <property type="entry name" value="LIPOPOLYSACCHARIDE 1,2-N-ACETYLGLUCOSAMINETRANSFERASE-RELATED"/>
    <property type="match status" value="1"/>
</dbReference>
<dbReference type="GO" id="GO:0009244">
    <property type="term" value="P:lipopolysaccharide core region biosynthetic process"/>
    <property type="evidence" value="ECO:0007669"/>
    <property type="project" value="TreeGrafter"/>
</dbReference>